<evidence type="ECO:0000313" key="1">
    <source>
        <dbReference type="EMBL" id="OBH93612.1"/>
    </source>
</evidence>
<accession>A0A1A2UZC1</accession>
<name>A0A1A2UZC1_MYCSC</name>
<dbReference type="Proteomes" id="UP000092207">
    <property type="component" value="Unassembled WGS sequence"/>
</dbReference>
<dbReference type="EMBL" id="LZJY01000322">
    <property type="protein sequence ID" value="OBH93612.1"/>
    <property type="molecule type" value="Genomic_DNA"/>
</dbReference>
<reference evidence="1 2" key="1">
    <citation type="submission" date="2016-06" db="EMBL/GenBank/DDBJ databases">
        <authorList>
            <person name="Kjaerup R.B."/>
            <person name="Dalgaard T.S."/>
            <person name="Juul-Madsen H.R."/>
        </authorList>
    </citation>
    <scope>NUCLEOTIDE SEQUENCE [LARGE SCALE GENOMIC DNA]</scope>
    <source>
        <strain evidence="1 2">E2838</strain>
    </source>
</reference>
<sequence>MRTRHSAQPPPEGDVMPTVETRLREDLRNYAVELRQLAYTLPLGVGEHSLLQLSDRMRAAADQVIRKGA</sequence>
<comment type="caution">
    <text evidence="1">The sequence shown here is derived from an EMBL/GenBank/DDBJ whole genome shotgun (WGS) entry which is preliminary data.</text>
</comment>
<evidence type="ECO:0000313" key="2">
    <source>
        <dbReference type="Proteomes" id="UP000092207"/>
    </source>
</evidence>
<protein>
    <submittedName>
        <fullName evidence="1">Uncharacterized protein</fullName>
    </submittedName>
</protein>
<gene>
    <name evidence="1" type="ORF">A5679_23000</name>
</gene>
<proteinExistence type="predicted"/>
<dbReference type="AlphaFoldDB" id="A0A1A2UZC1"/>
<organism evidence="1 2">
    <name type="scientific">Mycobacterium scrofulaceum</name>
    <dbReference type="NCBI Taxonomy" id="1783"/>
    <lineage>
        <taxon>Bacteria</taxon>
        <taxon>Bacillati</taxon>
        <taxon>Actinomycetota</taxon>
        <taxon>Actinomycetes</taxon>
        <taxon>Mycobacteriales</taxon>
        <taxon>Mycobacteriaceae</taxon>
        <taxon>Mycobacterium</taxon>
    </lineage>
</organism>